<evidence type="ECO:0000256" key="9">
    <source>
        <dbReference type="PIRSR" id="PIRSR001084-3"/>
    </source>
</evidence>
<dbReference type="Gene3D" id="2.60.40.1180">
    <property type="entry name" value="Golgi alpha-mannosidase II"/>
    <property type="match status" value="1"/>
</dbReference>
<feature type="domain" description="Beta-galactosidase trimerisation" evidence="11">
    <location>
        <begin position="412"/>
        <end position="615"/>
    </location>
</feature>
<reference evidence="13 14" key="1">
    <citation type="submission" date="2020-05" db="EMBL/GenBank/DDBJ databases">
        <title>Strain PA2F3 complete genome.</title>
        <authorList>
            <person name="Kim Y.-S."/>
            <person name="Kim S.-J."/>
            <person name="Jung H.-k."/>
            <person name="Kim S.-E."/>
            <person name="Kim K.-H."/>
        </authorList>
    </citation>
    <scope>NUCLEOTIDE SEQUENCE [LARGE SCALE GENOMIC DNA]</scope>
    <source>
        <strain evidence="13 14">PA2F3</strain>
    </source>
</reference>
<proteinExistence type="inferred from homology"/>
<dbReference type="Pfam" id="PF08532">
    <property type="entry name" value="Glyco_hydro_42M"/>
    <property type="match status" value="1"/>
</dbReference>
<evidence type="ECO:0000256" key="5">
    <source>
        <dbReference type="ARBA" id="ARBA00023295"/>
    </source>
</evidence>
<comment type="similarity">
    <text evidence="2 6">Belongs to the glycosyl hydrolase 42 family.</text>
</comment>
<evidence type="ECO:0000259" key="11">
    <source>
        <dbReference type="Pfam" id="PF08532"/>
    </source>
</evidence>
<evidence type="ECO:0000256" key="1">
    <source>
        <dbReference type="ARBA" id="ARBA00001412"/>
    </source>
</evidence>
<evidence type="ECO:0000256" key="7">
    <source>
        <dbReference type="PIRSR" id="PIRSR001084-1"/>
    </source>
</evidence>
<dbReference type="EMBL" id="CP054038">
    <property type="protein sequence ID" value="QKJ21282.1"/>
    <property type="molecule type" value="Genomic_DNA"/>
</dbReference>
<dbReference type="InterPro" id="IPR029062">
    <property type="entry name" value="Class_I_gatase-like"/>
</dbReference>
<evidence type="ECO:0000259" key="10">
    <source>
        <dbReference type="Pfam" id="PF02449"/>
    </source>
</evidence>
<dbReference type="Pfam" id="PF08533">
    <property type="entry name" value="Glyco_hydro_42C"/>
    <property type="match status" value="1"/>
</dbReference>
<dbReference type="InterPro" id="IPR013738">
    <property type="entry name" value="Beta_galactosidase_Trimer"/>
</dbReference>
<dbReference type="InterPro" id="IPR013780">
    <property type="entry name" value="Glyco_hydro_b"/>
</dbReference>
<feature type="binding site" evidence="8">
    <location>
        <position position="166"/>
    </location>
    <ligand>
        <name>substrate</name>
    </ligand>
</feature>
<dbReference type="GO" id="GO:0009341">
    <property type="term" value="C:beta-galactosidase complex"/>
    <property type="evidence" value="ECO:0007669"/>
    <property type="project" value="InterPro"/>
</dbReference>
<keyword evidence="9" id="KW-0479">Metal-binding</keyword>
<dbReference type="SUPFAM" id="SSF52317">
    <property type="entry name" value="Class I glutamine amidotransferase-like"/>
    <property type="match status" value="1"/>
</dbReference>
<dbReference type="InterPro" id="IPR013529">
    <property type="entry name" value="Glyco_hydro_42_N"/>
</dbReference>
<dbReference type="GO" id="GO:0004565">
    <property type="term" value="F:beta-galactosidase activity"/>
    <property type="evidence" value="ECO:0007669"/>
    <property type="project" value="UniProtKB-EC"/>
</dbReference>
<dbReference type="EC" id="3.2.1.23" evidence="3 6"/>
<dbReference type="InterPro" id="IPR003476">
    <property type="entry name" value="Glyco_hydro_42"/>
</dbReference>
<feature type="domain" description="Glycoside hydrolase family 42 N-terminal" evidence="10">
    <location>
        <begin position="31"/>
        <end position="400"/>
    </location>
</feature>
<dbReference type="PANTHER" id="PTHR36447:SF1">
    <property type="entry name" value="BETA-GALACTOSIDASE GANA"/>
    <property type="match status" value="1"/>
</dbReference>
<evidence type="ECO:0000256" key="8">
    <source>
        <dbReference type="PIRSR" id="PIRSR001084-2"/>
    </source>
</evidence>
<organism evidence="13 14">
    <name type="scientific">Microbacterium hominis</name>
    <dbReference type="NCBI Taxonomy" id="162426"/>
    <lineage>
        <taxon>Bacteria</taxon>
        <taxon>Bacillati</taxon>
        <taxon>Actinomycetota</taxon>
        <taxon>Actinomycetes</taxon>
        <taxon>Micrococcales</taxon>
        <taxon>Microbacteriaceae</taxon>
        <taxon>Microbacterium</taxon>
    </lineage>
</organism>
<feature type="binding site" evidence="9">
    <location>
        <position position="175"/>
    </location>
    <ligand>
        <name>Zn(2+)</name>
        <dbReference type="ChEBI" id="CHEBI:29105"/>
    </ligand>
</feature>
<name>A0A7D4TQJ2_9MICO</name>
<gene>
    <name evidence="13" type="ORF">HQM25_15240</name>
</gene>
<dbReference type="Gene3D" id="3.20.20.80">
    <property type="entry name" value="Glycosidases"/>
    <property type="match status" value="1"/>
</dbReference>
<dbReference type="InterPro" id="IPR017853">
    <property type="entry name" value="GH"/>
</dbReference>
<evidence type="ECO:0000256" key="6">
    <source>
        <dbReference type="PIRNR" id="PIRNR001084"/>
    </source>
</evidence>
<keyword evidence="4 6" id="KW-0378">Hydrolase</keyword>
<feature type="domain" description="Beta-galactosidase C-terminal" evidence="12">
    <location>
        <begin position="625"/>
        <end position="680"/>
    </location>
</feature>
<evidence type="ECO:0000256" key="4">
    <source>
        <dbReference type="ARBA" id="ARBA00022801"/>
    </source>
</evidence>
<dbReference type="Gene3D" id="3.40.50.880">
    <property type="match status" value="1"/>
</dbReference>
<evidence type="ECO:0000313" key="13">
    <source>
        <dbReference type="EMBL" id="QKJ21282.1"/>
    </source>
</evidence>
<evidence type="ECO:0000256" key="3">
    <source>
        <dbReference type="ARBA" id="ARBA00012756"/>
    </source>
</evidence>
<dbReference type="Proteomes" id="UP000502498">
    <property type="component" value="Chromosome"/>
</dbReference>
<feature type="binding site" evidence="9">
    <location>
        <position position="132"/>
    </location>
    <ligand>
        <name>Zn(2+)</name>
        <dbReference type="ChEBI" id="CHEBI:29105"/>
    </ligand>
</feature>
<feature type="binding site" evidence="8">
    <location>
        <position position="332"/>
    </location>
    <ligand>
        <name>substrate</name>
    </ligand>
</feature>
<evidence type="ECO:0000256" key="2">
    <source>
        <dbReference type="ARBA" id="ARBA00005940"/>
    </source>
</evidence>
<dbReference type="Pfam" id="PF02449">
    <property type="entry name" value="Glyco_hydro_42"/>
    <property type="match status" value="1"/>
</dbReference>
<feature type="active site" description="Proton donor" evidence="7">
    <location>
        <position position="167"/>
    </location>
</feature>
<evidence type="ECO:0000259" key="12">
    <source>
        <dbReference type="Pfam" id="PF08533"/>
    </source>
</evidence>
<dbReference type="SUPFAM" id="SSF51445">
    <property type="entry name" value="(Trans)glycosidases"/>
    <property type="match status" value="1"/>
</dbReference>
<protein>
    <recommendedName>
        <fullName evidence="3 6">Beta-galactosidase</fullName>
        <shortName evidence="6">Beta-gal</shortName>
        <ecNumber evidence="3 6">3.2.1.23</ecNumber>
    </recommendedName>
</protein>
<accession>A0A7D4TQJ2</accession>
<keyword evidence="9" id="KW-0862">Zinc</keyword>
<dbReference type="InterPro" id="IPR013739">
    <property type="entry name" value="Beta_galactosidase_C"/>
</dbReference>
<dbReference type="GO" id="GO:0046872">
    <property type="term" value="F:metal ion binding"/>
    <property type="evidence" value="ECO:0007669"/>
    <property type="project" value="UniProtKB-KW"/>
</dbReference>
<dbReference type="PANTHER" id="PTHR36447">
    <property type="entry name" value="BETA-GALACTOSIDASE GANA"/>
    <property type="match status" value="1"/>
</dbReference>
<feature type="active site" description="Nucleophile" evidence="7">
    <location>
        <position position="324"/>
    </location>
</feature>
<feature type="binding site" evidence="8">
    <location>
        <position position="128"/>
    </location>
    <ligand>
        <name>substrate</name>
    </ligand>
</feature>
<dbReference type="RefSeq" id="WP_172991703.1">
    <property type="nucleotide sequence ID" value="NZ_CP054038.1"/>
</dbReference>
<dbReference type="GO" id="GO:0006012">
    <property type="term" value="P:galactose metabolic process"/>
    <property type="evidence" value="ECO:0007669"/>
    <property type="project" value="InterPro"/>
</dbReference>
<evidence type="ECO:0000313" key="14">
    <source>
        <dbReference type="Proteomes" id="UP000502498"/>
    </source>
</evidence>
<dbReference type="PIRSF" id="PIRSF001084">
    <property type="entry name" value="B-galactosidase"/>
    <property type="match status" value="1"/>
</dbReference>
<dbReference type="AlphaFoldDB" id="A0A7D4TQJ2"/>
<keyword evidence="5 6" id="KW-0326">Glycosidase</keyword>
<feature type="binding site" evidence="9">
    <location>
        <position position="177"/>
    </location>
    <ligand>
        <name>Zn(2+)</name>
        <dbReference type="ChEBI" id="CHEBI:29105"/>
    </ligand>
</feature>
<sequence length="684" mass="74427">MATHTVIAATQTAAPAAAPRFTHRGIAFGCDYNPEQWPRETWREDIALMTEAGVDLVAINIFGWAQLQSADGSFRFDDLDEIIELLHAAGIRVNLGTGTSSPPPWLTTRHPEILPMTADGTRRYPGGRQAWCPSSPVFRAAALELVEAVAARYGRHEAVALWHVSNEIGCHNAHCHCDVSTRAFREWLRDRYATIDALNQAWGTAFWSQRYSDWNEILTPRETLSTRNPGQMLDYRRFSSDALLDYYRAEAAVIRRHSDVPVTTNFMVTAHIDALDYATWAADMDVIANDHYLDHRLGDPHGELSFSADLVRGLAGGEPWLLMEHSTGAVNWQPVNPAKARGQMLRDTLVHVARGADAACFFQWRASLQGSEKYHSALLPHAGPDSAQWREVRELGAAVAALDEVQGSRVVAEAAVLFSWPSWWATDAENTPSSAVGYLDQVHAAHRALRDAGITADVVDPESDLTGYRLVVVPGLHVVTDAAAQRLRDAVDVGAHTLVTFFSGIVDEHDRVRPGGYPAPWRDLLGVRVEEFAPAMPGADVMLASGGRGRLWAERLVATDAMVADRFADGPAAGMPALTRRTGTGVAGDAWYLATLLEPGAYAMLVARIAEAAGVRQEPGAGRDVEIVRRRSDDGTTWRFVVNHGADAVGIAVDGIELITGATVTGTTEIPGGGVGVIREEARR</sequence>
<comment type="catalytic activity">
    <reaction evidence="1 6">
        <text>Hydrolysis of terminal non-reducing beta-D-galactose residues in beta-D-galactosides.</text>
        <dbReference type="EC" id="3.2.1.23"/>
    </reaction>
</comment>
<dbReference type="CDD" id="cd03143">
    <property type="entry name" value="A4_beta-galactosidase_middle_domain"/>
    <property type="match status" value="1"/>
</dbReference>